<keyword evidence="1" id="KW-0812">Transmembrane</keyword>
<dbReference type="EMBL" id="VDGI01000006">
    <property type="protein sequence ID" value="TQR20378.1"/>
    <property type="molecule type" value="Genomic_DNA"/>
</dbReference>
<proteinExistence type="predicted"/>
<accession>A0A544TSF3</accession>
<evidence type="ECO:0000313" key="2">
    <source>
        <dbReference type="EMBL" id="TQR20378.1"/>
    </source>
</evidence>
<sequence>MNKKIWFVFTVLAIGVAGYSISQYFIMDANQAGFVQMKLMFLSKLSTFWYIMLFIHVAASVVALVIGPYTLSTNFREKNFNLHKNLGKIYLIGILFGSISGFYLALHATGGLAGKLGFTLLSIFWLISAYQALARVKEKKILDHQKWMIRNYSLTFAAVTLRIWLPLFVLLFGIENFELSYAIIAWLAWVPNIIIAELFIQQKLNKSHAKVMHNSNAKGQLDPEL</sequence>
<comment type="caution">
    <text evidence="2">The sequence shown here is derived from an EMBL/GenBank/DDBJ whole genome shotgun (WGS) entry which is preliminary data.</text>
</comment>
<feature type="transmembrane region" description="Helical" evidence="1">
    <location>
        <begin position="47"/>
        <end position="69"/>
    </location>
</feature>
<feature type="transmembrane region" description="Helical" evidence="1">
    <location>
        <begin position="180"/>
        <end position="200"/>
    </location>
</feature>
<protein>
    <submittedName>
        <fullName evidence="2">DUF2306 domain-containing protein</fullName>
    </submittedName>
</protein>
<dbReference type="Pfam" id="PF10067">
    <property type="entry name" value="DUF2306"/>
    <property type="match status" value="1"/>
</dbReference>
<gene>
    <name evidence="2" type="ORF">FG384_08025</name>
</gene>
<evidence type="ECO:0000256" key="1">
    <source>
        <dbReference type="SAM" id="Phobius"/>
    </source>
</evidence>
<name>A0A544TSF3_9BACI</name>
<reference evidence="2 3" key="1">
    <citation type="submission" date="2019-06" db="EMBL/GenBank/DDBJ databases">
        <title>Psychrobacillus vulpis sp. nov., a new species isolated from feces of a red fox that inhabits in The Tablas de Daimiel Natural Park, Albacete, Spain.</title>
        <authorList>
            <person name="Rodriguez M."/>
            <person name="Reina J.C."/>
            <person name="Bejar V."/>
            <person name="Llamas I."/>
        </authorList>
    </citation>
    <scope>NUCLEOTIDE SEQUENCE [LARGE SCALE GENOMIC DNA]</scope>
    <source>
        <strain evidence="2 3">Z8</strain>
    </source>
</reference>
<dbReference type="InterPro" id="IPR018750">
    <property type="entry name" value="DUF2306_membrane"/>
</dbReference>
<keyword evidence="3" id="KW-1185">Reference proteome</keyword>
<keyword evidence="1" id="KW-0472">Membrane</keyword>
<dbReference type="RefSeq" id="WP_142642074.1">
    <property type="nucleotide sequence ID" value="NZ_VDGI01000006.1"/>
</dbReference>
<feature type="transmembrane region" description="Helical" evidence="1">
    <location>
        <begin position="89"/>
        <end position="106"/>
    </location>
</feature>
<feature type="transmembrane region" description="Helical" evidence="1">
    <location>
        <begin position="154"/>
        <end position="174"/>
    </location>
</feature>
<dbReference type="AlphaFoldDB" id="A0A544TSF3"/>
<keyword evidence="1" id="KW-1133">Transmembrane helix</keyword>
<feature type="transmembrane region" description="Helical" evidence="1">
    <location>
        <begin position="112"/>
        <end position="133"/>
    </location>
</feature>
<evidence type="ECO:0000313" key="3">
    <source>
        <dbReference type="Proteomes" id="UP000316626"/>
    </source>
</evidence>
<feature type="transmembrane region" description="Helical" evidence="1">
    <location>
        <begin position="7"/>
        <end position="27"/>
    </location>
</feature>
<organism evidence="2 3">
    <name type="scientific">Psychrobacillus vulpis</name>
    <dbReference type="NCBI Taxonomy" id="2325572"/>
    <lineage>
        <taxon>Bacteria</taxon>
        <taxon>Bacillati</taxon>
        <taxon>Bacillota</taxon>
        <taxon>Bacilli</taxon>
        <taxon>Bacillales</taxon>
        <taxon>Bacillaceae</taxon>
        <taxon>Psychrobacillus</taxon>
    </lineage>
</organism>
<dbReference type="OrthoDB" id="195502at2"/>
<dbReference type="Proteomes" id="UP000316626">
    <property type="component" value="Unassembled WGS sequence"/>
</dbReference>